<evidence type="ECO:0000313" key="1">
    <source>
        <dbReference type="EMBL" id="MBX47867.1"/>
    </source>
</evidence>
<dbReference type="AlphaFoldDB" id="A0A2P2NZC8"/>
<organism evidence="1">
    <name type="scientific">Rhizophora mucronata</name>
    <name type="common">Asiatic mangrove</name>
    <dbReference type="NCBI Taxonomy" id="61149"/>
    <lineage>
        <taxon>Eukaryota</taxon>
        <taxon>Viridiplantae</taxon>
        <taxon>Streptophyta</taxon>
        <taxon>Embryophyta</taxon>
        <taxon>Tracheophyta</taxon>
        <taxon>Spermatophyta</taxon>
        <taxon>Magnoliopsida</taxon>
        <taxon>eudicotyledons</taxon>
        <taxon>Gunneridae</taxon>
        <taxon>Pentapetalae</taxon>
        <taxon>rosids</taxon>
        <taxon>fabids</taxon>
        <taxon>Malpighiales</taxon>
        <taxon>Rhizophoraceae</taxon>
        <taxon>Rhizophora</taxon>
    </lineage>
</organism>
<sequence length="59" mass="6999">MSCPRQIFSRFTNLCKFNDSKTGKATKGHRRSESRIYRISPPFWTRRCFNCRKPSLGRS</sequence>
<accession>A0A2P2NZC8</accession>
<proteinExistence type="predicted"/>
<reference evidence="1" key="1">
    <citation type="submission" date="2018-02" db="EMBL/GenBank/DDBJ databases">
        <title>Rhizophora mucronata_Transcriptome.</title>
        <authorList>
            <person name="Meera S.P."/>
            <person name="Sreeshan A."/>
            <person name="Augustine A."/>
        </authorList>
    </citation>
    <scope>NUCLEOTIDE SEQUENCE</scope>
    <source>
        <tissue evidence="1">Leaf</tissue>
    </source>
</reference>
<name>A0A2P2NZC8_RHIMU</name>
<protein>
    <submittedName>
        <fullName evidence="1">Uncharacterized protein MANES_09G159700</fullName>
    </submittedName>
</protein>
<dbReference type="EMBL" id="GGEC01067383">
    <property type="protein sequence ID" value="MBX47867.1"/>
    <property type="molecule type" value="Transcribed_RNA"/>
</dbReference>